<dbReference type="AlphaFoldDB" id="A0A290ZA62"/>
<dbReference type="KEGG" id="apre:CNX65_23405"/>
<evidence type="ECO:0000313" key="3">
    <source>
        <dbReference type="EMBL" id="ATE55859.1"/>
    </source>
</evidence>
<dbReference type="SUPFAM" id="SSF50475">
    <property type="entry name" value="FMN-binding split barrel"/>
    <property type="match status" value="1"/>
</dbReference>
<evidence type="ECO:0000313" key="4">
    <source>
        <dbReference type="Proteomes" id="UP000218505"/>
    </source>
</evidence>
<name>A0A290ZA62_9PSEU</name>
<dbReference type="Gene3D" id="2.30.110.10">
    <property type="entry name" value="Electron Transport, Fmn-binding Protein, Chain A"/>
    <property type="match status" value="1"/>
</dbReference>
<dbReference type="PANTHER" id="PTHR30466">
    <property type="entry name" value="FLAVIN REDUCTASE"/>
    <property type="match status" value="1"/>
</dbReference>
<reference evidence="3" key="1">
    <citation type="submission" date="2017-09" db="EMBL/GenBank/DDBJ databases">
        <title>Complete Genome Sequence of ansamitocin-producing Bacterium Actinosynnema pretiosum X47.</title>
        <authorList>
            <person name="Cao G."/>
            <person name="Zong G."/>
            <person name="Zhong C."/>
            <person name="Fu J."/>
        </authorList>
    </citation>
    <scope>NUCLEOTIDE SEQUENCE [LARGE SCALE GENOMIC DNA]</scope>
    <source>
        <strain evidence="3">X47</strain>
    </source>
</reference>
<sequence length="179" mass="18367">MSEQAHVAAGGVGTAEPAGAVDPKELRSVMGRFATGVVVVTTGGEHVHGMTANAFGSVSLDPPLVHVCVARSAVMHRALTSTGRFGVSVAAADQEPAVRHFADRERVLGAAQFDVVDWAPGPLTGAPLLTGALAWLECEVVTAHPAGDHTLFLGRVLGCGSGAEQGALVFHQGRFQRVG</sequence>
<dbReference type="InterPro" id="IPR050268">
    <property type="entry name" value="NADH-dep_flavin_reductase"/>
</dbReference>
<dbReference type="EMBL" id="CP023445">
    <property type="protein sequence ID" value="ATE55859.1"/>
    <property type="molecule type" value="Genomic_DNA"/>
</dbReference>
<organism evidence="3 4">
    <name type="scientific">Actinosynnema pretiosum</name>
    <dbReference type="NCBI Taxonomy" id="42197"/>
    <lineage>
        <taxon>Bacteria</taxon>
        <taxon>Bacillati</taxon>
        <taxon>Actinomycetota</taxon>
        <taxon>Actinomycetes</taxon>
        <taxon>Pseudonocardiales</taxon>
        <taxon>Pseudonocardiaceae</taxon>
        <taxon>Actinosynnema</taxon>
    </lineage>
</organism>
<keyword evidence="1" id="KW-0560">Oxidoreductase</keyword>
<dbReference type="GO" id="GO:0010181">
    <property type="term" value="F:FMN binding"/>
    <property type="evidence" value="ECO:0007669"/>
    <property type="project" value="InterPro"/>
</dbReference>
<dbReference type="SMART" id="SM00903">
    <property type="entry name" value="Flavin_Reduct"/>
    <property type="match status" value="1"/>
</dbReference>
<gene>
    <name evidence="3" type="ORF">CNX65_23405</name>
</gene>
<evidence type="ECO:0000259" key="2">
    <source>
        <dbReference type="SMART" id="SM00903"/>
    </source>
</evidence>
<feature type="domain" description="Flavin reductase like" evidence="2">
    <location>
        <begin position="30"/>
        <end position="177"/>
    </location>
</feature>
<dbReference type="Proteomes" id="UP000218505">
    <property type="component" value="Chromosome"/>
</dbReference>
<dbReference type="GO" id="GO:0006208">
    <property type="term" value="P:pyrimidine nucleobase catabolic process"/>
    <property type="evidence" value="ECO:0007669"/>
    <property type="project" value="TreeGrafter"/>
</dbReference>
<keyword evidence="4" id="KW-1185">Reference proteome</keyword>
<dbReference type="InterPro" id="IPR002563">
    <property type="entry name" value="Flavin_Rdtase-like_dom"/>
</dbReference>
<dbReference type="RefSeq" id="WP_096495690.1">
    <property type="nucleotide sequence ID" value="NZ_CP023445.1"/>
</dbReference>
<evidence type="ECO:0000256" key="1">
    <source>
        <dbReference type="ARBA" id="ARBA00023002"/>
    </source>
</evidence>
<dbReference type="InterPro" id="IPR012349">
    <property type="entry name" value="Split_barrel_FMN-bd"/>
</dbReference>
<accession>A0A290ZA62</accession>
<dbReference type="Pfam" id="PF01613">
    <property type="entry name" value="Flavin_Reduct"/>
    <property type="match status" value="1"/>
</dbReference>
<dbReference type="PANTHER" id="PTHR30466:SF1">
    <property type="entry name" value="FMN REDUCTASE (NADH) RUTF"/>
    <property type="match status" value="1"/>
</dbReference>
<protein>
    <submittedName>
        <fullName evidence="3">Flavin reductase</fullName>
    </submittedName>
</protein>
<proteinExistence type="predicted"/>
<dbReference type="GO" id="GO:0042602">
    <property type="term" value="F:riboflavin reductase (NADPH) activity"/>
    <property type="evidence" value="ECO:0007669"/>
    <property type="project" value="TreeGrafter"/>
</dbReference>